<dbReference type="AlphaFoldDB" id="V5G1H5"/>
<dbReference type="EMBL" id="GALX01004596">
    <property type="protein sequence ID" value="JAB63870.1"/>
    <property type="molecule type" value="Transcribed_RNA"/>
</dbReference>
<evidence type="ECO:0000256" key="1">
    <source>
        <dbReference type="SAM" id="Coils"/>
    </source>
</evidence>
<feature type="coiled-coil region" evidence="1">
    <location>
        <begin position="64"/>
        <end position="172"/>
    </location>
</feature>
<evidence type="ECO:0000256" key="2">
    <source>
        <dbReference type="SAM" id="MobiDB-lite"/>
    </source>
</evidence>
<organism evidence="3">
    <name type="scientific">Anoplophora glabripennis</name>
    <name type="common">Asian longhorn beetle</name>
    <name type="synonym">Anoplophora nobilis</name>
    <dbReference type="NCBI Taxonomy" id="217634"/>
    <lineage>
        <taxon>Eukaryota</taxon>
        <taxon>Metazoa</taxon>
        <taxon>Ecdysozoa</taxon>
        <taxon>Arthropoda</taxon>
        <taxon>Hexapoda</taxon>
        <taxon>Insecta</taxon>
        <taxon>Pterygota</taxon>
        <taxon>Neoptera</taxon>
        <taxon>Endopterygota</taxon>
        <taxon>Coleoptera</taxon>
        <taxon>Polyphaga</taxon>
        <taxon>Cucujiformia</taxon>
        <taxon>Chrysomeloidea</taxon>
        <taxon>Cerambycidae</taxon>
        <taxon>Lamiinae</taxon>
        <taxon>Lamiini</taxon>
        <taxon>Anoplophora</taxon>
    </lineage>
</organism>
<protein>
    <submittedName>
        <fullName evidence="3">Protein lava lamp</fullName>
    </submittedName>
</protein>
<keyword evidence="1" id="KW-0175">Coiled coil</keyword>
<name>V5G1H5_ANOGL</name>
<dbReference type="Gene3D" id="1.10.287.1490">
    <property type="match status" value="1"/>
</dbReference>
<reference evidence="3" key="1">
    <citation type="submission" date="2013-07" db="EMBL/GenBank/DDBJ databases">
        <title>Midgut Transcriptome Profiling of Anoplphora glabripennis, a Lignocellulose Degrading, Wood-Boring Cerambycid.</title>
        <authorList>
            <person name="Scully E.D."/>
            <person name="Hoover K."/>
            <person name="Carlson J.E."/>
            <person name="Tien M."/>
            <person name="Geib S.M."/>
        </authorList>
    </citation>
    <scope>NUCLEOTIDE SEQUENCE</scope>
</reference>
<feature type="region of interest" description="Disordered" evidence="2">
    <location>
        <begin position="710"/>
        <end position="735"/>
    </location>
</feature>
<feature type="coiled-coil region" evidence="1">
    <location>
        <begin position="552"/>
        <end position="621"/>
    </location>
</feature>
<sequence>MTHNLEQKQKDYEQLVNETEEKISKTVKELEESWIIQVDQRGTDVAESWKLHLDSVEAEFGSIQQKLKYEINELEEKCNTLVNENNELRKNVDAEIRNEVDHISALQQQITDCQRYITELNNTLIEKQNENENLMGKLTAIENEKEQLSSNLKEKENKLSSLSIIVDTTQKQFDEKREVVEEVVKILEKNTAFPISFEKQDILNEFQRQLELLNVQQQEIIKLHQSIQDLQDQLHSVQDKEGEISRLNQLVQDLQKDLESLQEKDEKISRLNRLVEDSQKQLLLMHGKDEELFNMNKLVEDLQKQLATVSEKESEITRLNNFIRDLQGELLFLQDKDTEIVRLNGVIENYKVQQDLSQEELNEYRQEQVTANMTIEDYKQKLDRFNNTCMALQNSLEEKNQLIATLNQQLQLTESLKNDNNEDVEKLQEEISQVKKDCSMLQQSLAEYQEQLFGVRNELTNKTNQLESVNQQLAYSQQNYEIQESELNKLRDLLQFKEQEYAGSVENLRKTHFRDLENHYEELLAAKDLDIETVRSQFNEYIQNTNQLTERVTSEENLRQQSQDKVKQLEEKIGEQSTLLDEEDKQLTEMRSIIEQQVIKIEELKKELFAKSSDYDSLIAEMDIGRKAITQQPTPSVAVEKPIGSERSQLSEEDLSEPVSRAELDLALYMLHQRDVRCEELTVELTQLLEERDTLQLRLSNALREKEEIRRKLAGPEEVPVPSTSASSPTTPRSKSSAIFLAASGTELATEPVEGSSDIQNLESKLSELKKVGYKKDKTFVDEQHFRRLQQMSIMQQHINEASKLPPEAAAKLVDASYTLSRDVQSPSKVLLNWLWGRSTPKVNDT</sequence>
<evidence type="ECO:0000313" key="3">
    <source>
        <dbReference type="EMBL" id="JAB63870.1"/>
    </source>
</evidence>
<feature type="coiled-coil region" evidence="1">
    <location>
        <begin position="213"/>
        <end position="500"/>
    </location>
</feature>
<proteinExistence type="predicted"/>
<accession>V5G1H5</accession>
<gene>
    <name evidence="3" type="primary">LVA</name>
</gene>
<feature type="compositionally biased region" description="Low complexity" evidence="2">
    <location>
        <begin position="722"/>
        <end position="735"/>
    </location>
</feature>
<dbReference type="SUPFAM" id="SSF57997">
    <property type="entry name" value="Tropomyosin"/>
    <property type="match status" value="1"/>
</dbReference>
<feature type="region of interest" description="Disordered" evidence="2">
    <location>
        <begin position="631"/>
        <end position="656"/>
    </location>
</feature>
<feature type="coiled-coil region" evidence="1">
    <location>
        <begin position="2"/>
        <end position="29"/>
    </location>
</feature>